<feature type="transmembrane region" description="Helical" evidence="1">
    <location>
        <begin position="43"/>
        <end position="64"/>
    </location>
</feature>
<keyword evidence="1" id="KW-1133">Transmembrane helix</keyword>
<dbReference type="AlphaFoldDB" id="A0A1B2EUP2"/>
<organism evidence="2">
    <name type="scientific">Microvirga ossetica</name>
    <dbReference type="NCBI Taxonomy" id="1882682"/>
    <lineage>
        <taxon>Bacteria</taxon>
        <taxon>Pseudomonadati</taxon>
        <taxon>Pseudomonadota</taxon>
        <taxon>Alphaproteobacteria</taxon>
        <taxon>Hyphomicrobiales</taxon>
        <taxon>Methylobacteriaceae</taxon>
        <taxon>Microvirga</taxon>
    </lineage>
</organism>
<dbReference type="EMBL" id="CP016618">
    <property type="protein sequence ID" value="ANY83693.1"/>
    <property type="molecule type" value="Genomic_DNA"/>
</dbReference>
<accession>A0A1B2EUP2</accession>
<feature type="transmembrane region" description="Helical" evidence="1">
    <location>
        <begin position="131"/>
        <end position="149"/>
    </location>
</feature>
<reference evidence="2" key="1">
    <citation type="submission" date="2016-07" db="EMBL/GenBank/DDBJ databases">
        <title>Microvirga ossetica sp. nov. a new species of rhizobia isolated from root nodules of the legume species Vicia alpestris Steven originated from North Ossetia region in the Caucasus.</title>
        <authorList>
            <person name="Safronova V.I."/>
            <person name="Kuznetsova I.G."/>
            <person name="Sazanova A.L."/>
            <person name="Belimov A."/>
            <person name="Andronov E."/>
            <person name="Osledkin Y.S."/>
            <person name="Onishchuk O.P."/>
            <person name="Kurchak O.N."/>
            <person name="Shaposhnikov A.I."/>
            <person name="Willems A."/>
            <person name="Tikhonovich I.A."/>
        </authorList>
    </citation>
    <scope>NUCLEOTIDE SEQUENCE [LARGE SCALE GENOMIC DNA]</scope>
    <source>
        <strain evidence="2">V5/3M</strain>
        <plasmid evidence="2">unnamed3</plasmid>
    </source>
</reference>
<dbReference type="Pfam" id="PF10011">
    <property type="entry name" value="DUF2254"/>
    <property type="match status" value="1"/>
</dbReference>
<keyword evidence="2" id="KW-0614">Plasmid</keyword>
<protein>
    <recommendedName>
        <fullName evidence="3">DUF2254 domain-containing protein</fullName>
    </recommendedName>
</protein>
<geneLocation type="plasmid" evidence="2">
    <name>unnamed3</name>
</geneLocation>
<gene>
    <name evidence="2" type="ORF">BB934_36210</name>
</gene>
<dbReference type="InterPro" id="IPR018723">
    <property type="entry name" value="DUF2254_membrane"/>
</dbReference>
<dbReference type="KEGG" id="moc:BB934_36210"/>
<keyword evidence="1" id="KW-0472">Membrane</keyword>
<feature type="transmembrane region" description="Helical" evidence="1">
    <location>
        <begin position="84"/>
        <end position="110"/>
    </location>
</feature>
<keyword evidence="1" id="KW-0812">Transmembrane</keyword>
<evidence type="ECO:0000313" key="2">
    <source>
        <dbReference type="EMBL" id="ANY83693.1"/>
    </source>
</evidence>
<feature type="transmembrane region" description="Helical" evidence="1">
    <location>
        <begin position="161"/>
        <end position="183"/>
    </location>
</feature>
<name>A0A1B2EUP2_9HYPH</name>
<evidence type="ECO:0008006" key="3">
    <source>
        <dbReference type="Google" id="ProtNLM"/>
    </source>
</evidence>
<evidence type="ECO:0000256" key="1">
    <source>
        <dbReference type="SAM" id="Phobius"/>
    </source>
</evidence>
<proteinExistence type="predicted"/>
<sequence>MRDEIASRRSSWPLHIAKKSRHDVTKERTLSLVRPFLRLHKGLWFIPLMCVLAGVALSFGTIAIDKAYEFGLVPQSISGGPDAAIEILGTIAASMVSLAALVLTITMVVVQLAMGQFSPRIVQRILQDKPSQFAIGIFVGTFAHAMLALREVQTEGQGVVPGVAVVVAFVLIVISIIVLVWYVNHIGRALRVSALIELVGNDTRKLLDKLYADVGATSKLQGPAICARHSGVITQIDHEALILTAEAGDCVLTLRPALGEFVPAGATLLEIAGPTERLNVSAAIRSIELGLERTLDQDMAYGLRLLVDIAERSLSDGPFLDPTTAVQAIDRLHDCLRQLAPRPFPDGRYRDKRGEVRLITPSMAWEDYVHLAFDEIRMAGAGSPQVARRLRAALEDLLTIAPLERKCSLQEQLDLLQSGIGSRMSEVSDRINSSRSDPSGLG</sequence>